<name>A0A1A6AQ50_9CLOT</name>
<keyword evidence="6 12" id="KW-0347">Helicase</keyword>
<keyword evidence="3 12" id="KW-0235">DNA replication</keyword>
<dbReference type="GO" id="GO:0003677">
    <property type="term" value="F:DNA binding"/>
    <property type="evidence" value="ECO:0007669"/>
    <property type="project" value="UniProtKB-UniRule"/>
</dbReference>
<dbReference type="FunFam" id="3.40.50.300:FF:000076">
    <property type="entry name" value="Replicative DNA helicase"/>
    <property type="match status" value="1"/>
</dbReference>
<dbReference type="InterPro" id="IPR003593">
    <property type="entry name" value="AAA+_ATPase"/>
</dbReference>
<evidence type="ECO:0000256" key="8">
    <source>
        <dbReference type="ARBA" id="ARBA00023125"/>
    </source>
</evidence>
<evidence type="ECO:0000256" key="1">
    <source>
        <dbReference type="ARBA" id="ARBA00008428"/>
    </source>
</evidence>
<sequence length="444" mass="49625">MDTSIRSIPHNIEAEQGVIGSMLIDKTSIVEAMEVLNTEDFYKDSHKVIFDSILDLYKKDTAVDIITLTENLKSRSKLEAAGGITYISELSGSIVSTANLKSYIKIVKDKSVLRKLIRASTKIIEESYKNQDDVVGTIDMAEKSIFDLSSNRKVSDFEPMNVVLERGFTEIERLFNNKGETTGVASGFRELDAKTSGFQKGDMVLVAARPSMGKTTFALNIAEYAALREGKKIAMFSLEMSKEQLAYKLLCSEAHVDMLNLRTGNLEDKDWENIARASGPLAAAKIFIDDTAGITIMEMRSKCRRLKMEHGIDMIVVDYLQLMSGGKGSENRQQEVSEISRSIKALAKEMECPVIALSQLSRAPEARTDHRPMLSDLRESGSIEQDADIVMFLYRDEYYDKDTEDKNIAECIIAKQRNGPTGTVKLAWMGQFSKFGNLDVIHQE</sequence>
<organism evidence="14 15">
    <name type="scientific">Clostridium ragsdalei P11</name>
    <dbReference type="NCBI Taxonomy" id="1353534"/>
    <lineage>
        <taxon>Bacteria</taxon>
        <taxon>Bacillati</taxon>
        <taxon>Bacillota</taxon>
        <taxon>Clostridia</taxon>
        <taxon>Eubacteriales</taxon>
        <taxon>Clostridiaceae</taxon>
        <taxon>Clostridium</taxon>
    </lineage>
</organism>
<keyword evidence="15" id="KW-1185">Reference proteome</keyword>
<dbReference type="PANTHER" id="PTHR30153:SF2">
    <property type="entry name" value="REPLICATIVE DNA HELICASE"/>
    <property type="match status" value="1"/>
</dbReference>
<evidence type="ECO:0000256" key="4">
    <source>
        <dbReference type="ARBA" id="ARBA00022741"/>
    </source>
</evidence>
<dbReference type="InterPro" id="IPR016136">
    <property type="entry name" value="DNA_helicase_N/primase_C"/>
</dbReference>
<dbReference type="SUPFAM" id="SSF48024">
    <property type="entry name" value="N-terminal domain of DnaB helicase"/>
    <property type="match status" value="1"/>
</dbReference>
<dbReference type="GO" id="GO:0016887">
    <property type="term" value="F:ATP hydrolysis activity"/>
    <property type="evidence" value="ECO:0007669"/>
    <property type="project" value="RHEA"/>
</dbReference>
<comment type="catalytic activity">
    <reaction evidence="10 12">
        <text>ATP + H2O = ADP + phosphate + H(+)</text>
        <dbReference type="Rhea" id="RHEA:13065"/>
        <dbReference type="ChEBI" id="CHEBI:15377"/>
        <dbReference type="ChEBI" id="CHEBI:15378"/>
        <dbReference type="ChEBI" id="CHEBI:30616"/>
        <dbReference type="ChEBI" id="CHEBI:43474"/>
        <dbReference type="ChEBI" id="CHEBI:456216"/>
        <dbReference type="EC" id="5.6.2.3"/>
    </reaction>
</comment>
<dbReference type="NCBIfam" id="TIGR00665">
    <property type="entry name" value="DnaB"/>
    <property type="match status" value="1"/>
</dbReference>
<dbReference type="SMART" id="SM00382">
    <property type="entry name" value="AAA"/>
    <property type="match status" value="1"/>
</dbReference>
<dbReference type="GO" id="GO:0005524">
    <property type="term" value="F:ATP binding"/>
    <property type="evidence" value="ECO:0007669"/>
    <property type="project" value="UniProtKB-UniRule"/>
</dbReference>
<evidence type="ECO:0000256" key="2">
    <source>
        <dbReference type="ARBA" id="ARBA00022515"/>
    </source>
</evidence>
<evidence type="ECO:0000256" key="12">
    <source>
        <dbReference type="RuleBase" id="RU362085"/>
    </source>
</evidence>
<dbReference type="GO" id="GO:0006269">
    <property type="term" value="P:DNA replication, synthesis of primer"/>
    <property type="evidence" value="ECO:0007669"/>
    <property type="project" value="UniProtKB-UniRule"/>
</dbReference>
<comment type="function">
    <text evidence="12">The main replicative DNA helicase, it participates in initiation and elongation during chromosome replication. Travels ahead of the DNA replisome, separating dsDNA into templates for DNA synthesis. A processive ATP-dependent 5'-3' DNA helicase it has DNA-dependent ATPase activity.</text>
</comment>
<gene>
    <name evidence="14" type="primary">dnaC_2</name>
    <name evidence="14" type="ORF">CLRAG_25520</name>
</gene>
<evidence type="ECO:0000256" key="7">
    <source>
        <dbReference type="ARBA" id="ARBA00022840"/>
    </source>
</evidence>
<dbReference type="AlphaFoldDB" id="A0A1A6AQ50"/>
<dbReference type="PATRIC" id="fig|1353534.3.peg.2593"/>
<evidence type="ECO:0000256" key="5">
    <source>
        <dbReference type="ARBA" id="ARBA00022801"/>
    </source>
</evidence>
<evidence type="ECO:0000259" key="13">
    <source>
        <dbReference type="PROSITE" id="PS51199"/>
    </source>
</evidence>
<dbReference type="EMBL" id="LROS01000028">
    <property type="protein sequence ID" value="OBR92194.1"/>
    <property type="molecule type" value="Genomic_DNA"/>
</dbReference>
<evidence type="ECO:0000256" key="11">
    <source>
        <dbReference type="NCBIfam" id="TIGR00665"/>
    </source>
</evidence>
<dbReference type="NCBIfam" id="NF004384">
    <property type="entry name" value="PRK05748.1"/>
    <property type="match status" value="1"/>
</dbReference>
<dbReference type="SUPFAM" id="SSF52540">
    <property type="entry name" value="P-loop containing nucleoside triphosphate hydrolases"/>
    <property type="match status" value="1"/>
</dbReference>
<reference evidence="14 15" key="1">
    <citation type="journal article" date="2012" name="Front. Microbiol.">
        <title>Draft Genome Sequence of the Virulent Strain 01-B526 of the Fish Pathogen Aeromonas salmonicida.</title>
        <authorList>
            <person name="Charette S.J."/>
            <person name="Brochu F."/>
            <person name="Boyle B."/>
            <person name="Filion G."/>
            <person name="Tanaka K.H."/>
            <person name="Derome N."/>
        </authorList>
    </citation>
    <scope>NUCLEOTIDE SEQUENCE [LARGE SCALE GENOMIC DNA]</scope>
    <source>
        <strain evidence="14 15">P11</strain>
    </source>
</reference>
<dbReference type="InterPro" id="IPR027417">
    <property type="entry name" value="P-loop_NTPase"/>
</dbReference>
<dbReference type="FunFam" id="1.10.860.10:FF:000001">
    <property type="entry name" value="Replicative DNA helicase"/>
    <property type="match status" value="1"/>
</dbReference>
<dbReference type="NCBIfam" id="NF004109">
    <property type="entry name" value="PRK05595.1"/>
    <property type="match status" value="1"/>
</dbReference>
<dbReference type="CDD" id="cd00984">
    <property type="entry name" value="DnaB_C"/>
    <property type="match status" value="1"/>
</dbReference>
<comment type="similarity">
    <text evidence="1 12">Belongs to the helicase family. DnaB subfamily.</text>
</comment>
<keyword evidence="7 12" id="KW-0067">ATP-binding</keyword>
<dbReference type="GO" id="GO:0042802">
    <property type="term" value="F:identical protein binding"/>
    <property type="evidence" value="ECO:0007669"/>
    <property type="project" value="UniProtKB-ARBA"/>
</dbReference>
<dbReference type="Gene3D" id="3.40.50.300">
    <property type="entry name" value="P-loop containing nucleotide triphosphate hydrolases"/>
    <property type="match status" value="1"/>
</dbReference>
<evidence type="ECO:0000256" key="10">
    <source>
        <dbReference type="ARBA" id="ARBA00048954"/>
    </source>
</evidence>
<feature type="domain" description="SF4 helicase" evidence="13">
    <location>
        <begin position="177"/>
        <end position="442"/>
    </location>
</feature>
<evidence type="ECO:0000256" key="3">
    <source>
        <dbReference type="ARBA" id="ARBA00022705"/>
    </source>
</evidence>
<keyword evidence="4 12" id="KW-0547">Nucleotide-binding</keyword>
<dbReference type="InterPro" id="IPR007693">
    <property type="entry name" value="DNA_helicase_DnaB-like_N"/>
</dbReference>
<dbReference type="InterPro" id="IPR036185">
    <property type="entry name" value="DNA_heli_DnaB-like_N_sf"/>
</dbReference>
<keyword evidence="2 12" id="KW-0639">Primosome</keyword>
<dbReference type="Pfam" id="PF00772">
    <property type="entry name" value="DnaB"/>
    <property type="match status" value="1"/>
</dbReference>
<dbReference type="EC" id="5.6.2.3" evidence="11 12"/>
<dbReference type="InterPro" id="IPR007692">
    <property type="entry name" value="DNA_helicase_DnaB"/>
</dbReference>
<dbReference type="PANTHER" id="PTHR30153">
    <property type="entry name" value="REPLICATIVE DNA HELICASE DNAB"/>
    <property type="match status" value="1"/>
</dbReference>
<dbReference type="RefSeq" id="WP_065078757.1">
    <property type="nucleotide sequence ID" value="NZ_LROS01000028.1"/>
</dbReference>
<dbReference type="InterPro" id="IPR007694">
    <property type="entry name" value="DNA_helicase_DnaB-like_C"/>
</dbReference>
<evidence type="ECO:0000313" key="15">
    <source>
        <dbReference type="Proteomes" id="UP000093954"/>
    </source>
</evidence>
<dbReference type="GO" id="GO:1990077">
    <property type="term" value="C:primosome complex"/>
    <property type="evidence" value="ECO:0007669"/>
    <property type="project" value="UniProtKB-UniRule"/>
</dbReference>
<comment type="caution">
    <text evidence="14">The sequence shown here is derived from an EMBL/GenBank/DDBJ whole genome shotgun (WGS) entry which is preliminary data.</text>
</comment>
<evidence type="ECO:0000256" key="9">
    <source>
        <dbReference type="ARBA" id="ARBA00023235"/>
    </source>
</evidence>
<evidence type="ECO:0000256" key="6">
    <source>
        <dbReference type="ARBA" id="ARBA00022806"/>
    </source>
</evidence>
<dbReference type="Gene3D" id="1.10.860.10">
    <property type="entry name" value="DNAb Helicase, Chain A"/>
    <property type="match status" value="1"/>
</dbReference>
<dbReference type="GO" id="GO:0043139">
    <property type="term" value="F:5'-3' DNA helicase activity"/>
    <property type="evidence" value="ECO:0007669"/>
    <property type="project" value="UniProtKB-EC"/>
</dbReference>
<keyword evidence="5 12" id="KW-0378">Hydrolase</keyword>
<dbReference type="PROSITE" id="PS51199">
    <property type="entry name" value="SF4_HELICASE"/>
    <property type="match status" value="1"/>
</dbReference>
<keyword evidence="9" id="KW-0413">Isomerase</keyword>
<proteinExistence type="inferred from homology"/>
<dbReference type="Pfam" id="PF03796">
    <property type="entry name" value="DnaB_C"/>
    <property type="match status" value="1"/>
</dbReference>
<evidence type="ECO:0000313" key="14">
    <source>
        <dbReference type="EMBL" id="OBR92194.1"/>
    </source>
</evidence>
<accession>A0A1A6AQ50</accession>
<dbReference type="GO" id="GO:0005829">
    <property type="term" value="C:cytosol"/>
    <property type="evidence" value="ECO:0007669"/>
    <property type="project" value="TreeGrafter"/>
</dbReference>
<keyword evidence="8 12" id="KW-0238">DNA-binding</keyword>
<protein>
    <recommendedName>
        <fullName evidence="11 12">Replicative DNA helicase</fullName>
        <ecNumber evidence="11 12">5.6.2.3</ecNumber>
    </recommendedName>
</protein>
<dbReference type="Proteomes" id="UP000093954">
    <property type="component" value="Unassembled WGS sequence"/>
</dbReference>